<dbReference type="PANTHER" id="PTHR12526">
    <property type="entry name" value="GLYCOSYLTRANSFERASE"/>
    <property type="match status" value="1"/>
</dbReference>
<dbReference type="InterPro" id="IPR001296">
    <property type="entry name" value="Glyco_trans_1"/>
</dbReference>
<dbReference type="EMBL" id="CADILE010000005">
    <property type="protein sequence ID" value="CAB3856258.1"/>
    <property type="molecule type" value="Genomic_DNA"/>
</dbReference>
<gene>
    <name evidence="6" type="primary">mshA_3</name>
    <name evidence="6" type="ORF">LMG3328_02039</name>
</gene>
<organism evidence="6 7">
    <name type="scientific">Achromobacter ruhlandii</name>
    <dbReference type="NCBI Taxonomy" id="72557"/>
    <lineage>
        <taxon>Bacteria</taxon>
        <taxon>Pseudomonadati</taxon>
        <taxon>Pseudomonadota</taxon>
        <taxon>Betaproteobacteria</taxon>
        <taxon>Burkholderiales</taxon>
        <taxon>Alcaligenaceae</taxon>
        <taxon>Achromobacter</taxon>
    </lineage>
</organism>
<dbReference type="Gene3D" id="3.40.50.2000">
    <property type="entry name" value="Glycogen Phosphorylase B"/>
    <property type="match status" value="2"/>
</dbReference>
<dbReference type="EC" id="2.4.1.250" evidence="6"/>
<dbReference type="Proteomes" id="UP000494122">
    <property type="component" value="Unassembled WGS sequence"/>
</dbReference>
<keyword evidence="3 6" id="KW-0808">Transferase</keyword>
<evidence type="ECO:0000313" key="7">
    <source>
        <dbReference type="Proteomes" id="UP000494122"/>
    </source>
</evidence>
<evidence type="ECO:0000259" key="4">
    <source>
        <dbReference type="Pfam" id="PF00534"/>
    </source>
</evidence>
<evidence type="ECO:0000256" key="1">
    <source>
        <dbReference type="ARBA" id="ARBA00009481"/>
    </source>
</evidence>
<reference evidence="6 7" key="1">
    <citation type="submission" date="2020-04" db="EMBL/GenBank/DDBJ databases">
        <authorList>
            <person name="De Canck E."/>
        </authorList>
    </citation>
    <scope>NUCLEOTIDE SEQUENCE [LARGE SCALE GENOMIC DNA]</scope>
    <source>
        <strain evidence="6 7">LMG 3328</strain>
    </source>
</reference>
<accession>A0A6S7CPT9</accession>
<evidence type="ECO:0000259" key="5">
    <source>
        <dbReference type="Pfam" id="PF13439"/>
    </source>
</evidence>
<dbReference type="AlphaFoldDB" id="A0A6S7CPT9"/>
<keyword evidence="2 6" id="KW-0328">Glycosyltransferase</keyword>
<protein>
    <submittedName>
        <fullName evidence="6">D-inositol-3-phosphate glycosyltransferase</fullName>
        <ecNumber evidence="6">2.4.1.250</ecNumber>
    </submittedName>
</protein>
<dbReference type="PANTHER" id="PTHR12526:SF640">
    <property type="entry name" value="COLANIC ACID BIOSYNTHESIS GLYCOSYLTRANSFERASE WCAL-RELATED"/>
    <property type="match status" value="1"/>
</dbReference>
<evidence type="ECO:0000313" key="6">
    <source>
        <dbReference type="EMBL" id="CAB3856258.1"/>
    </source>
</evidence>
<name>A0A6S7CPT9_9BURK</name>
<dbReference type="SUPFAM" id="SSF53756">
    <property type="entry name" value="UDP-Glycosyltransferase/glycogen phosphorylase"/>
    <property type="match status" value="1"/>
</dbReference>
<dbReference type="InterPro" id="IPR028098">
    <property type="entry name" value="Glyco_trans_4-like_N"/>
</dbReference>
<comment type="similarity">
    <text evidence="1">Belongs to the glycosyltransferase group 1 family. Glycosyltransferase 4 subfamily.</text>
</comment>
<sequence>MSPLYVLMYHPKADGPGRMVEVRPEPMVAPDPAYRVAYLQASARVMDWVAQGARFDLSTAGAIRVWQGTRLVAAEAPSDGAPGLAPDDCAYLGAYLIWQGCGWNQEMAGPAALPDDGPPRLRILHTEAATSFGGQEYCIYKEMVAMRERGHHLEAVCQPRSELAVRLQQAGFIVHMLPMDGVANFWRTIAWIHRQLRRTPFDVIHTHSRRDTVLGAIAGRLARTPLIVRTRHLAKPIHSLYAYTWLAHGVIAVSDFVRRQLLDGGASPDKVAMVHSPVESLSADGGGRVRRELGLSADTPVIGCVAAMRADKGHHDLLDAFRRVVIRHPRARLVLAGDGEPLLSLLRERAEALGLAGHVHFLGRREDIGDVMSAFDIFALPTRREALGTVFIEAAGLGVPVIGGDVDGVPETMLPGVSGLLVPPGDVPALARALDELLDDPARRRAMGRMGRAYVEGGRFSPAVTATQVEYVYLRWLAARGWRAGGRR</sequence>
<dbReference type="Pfam" id="PF13439">
    <property type="entry name" value="Glyco_transf_4"/>
    <property type="match status" value="1"/>
</dbReference>
<proteinExistence type="inferred from homology"/>
<evidence type="ECO:0000256" key="3">
    <source>
        <dbReference type="ARBA" id="ARBA00022679"/>
    </source>
</evidence>
<evidence type="ECO:0000256" key="2">
    <source>
        <dbReference type="ARBA" id="ARBA00022676"/>
    </source>
</evidence>
<feature type="domain" description="Glycosyltransferase subfamily 4-like N-terminal" evidence="5">
    <location>
        <begin position="132"/>
        <end position="278"/>
    </location>
</feature>
<dbReference type="Pfam" id="PF00534">
    <property type="entry name" value="Glycos_transf_1"/>
    <property type="match status" value="1"/>
</dbReference>
<dbReference type="GO" id="GO:0102710">
    <property type="term" value="F:D-inositol-3-phosphate glycosyltransferase activity"/>
    <property type="evidence" value="ECO:0007669"/>
    <property type="project" value="UniProtKB-EC"/>
</dbReference>
<feature type="domain" description="Glycosyl transferase family 1" evidence="4">
    <location>
        <begin position="290"/>
        <end position="452"/>
    </location>
</feature>